<dbReference type="AlphaFoldDB" id="A0A5B8M8N0"/>
<dbReference type="InterPro" id="IPR023393">
    <property type="entry name" value="START-like_dom_sf"/>
</dbReference>
<keyword evidence="5" id="KW-1185">Reference proteome</keyword>
<sequence>MPDFRTSIEIEAAPDVVFDYLVTPGGVTAWMGEFAVLEPRPGGRFDVDIAGFPIRGEYLEVDPPRRVVVSWGIAGSDDLPPGASTVSFELTAIGSGTRVDLTHSGLPDARVPGHRAGWAHFLPRLRGAGTGHPPGIDDWRPLPPPR</sequence>
<organism evidence="4 5">
    <name type="scientific">Humibacter ginsenosidimutans</name>
    <dbReference type="NCBI Taxonomy" id="2599293"/>
    <lineage>
        <taxon>Bacteria</taxon>
        <taxon>Bacillati</taxon>
        <taxon>Actinomycetota</taxon>
        <taxon>Actinomycetes</taxon>
        <taxon>Micrococcales</taxon>
        <taxon>Microbacteriaceae</taxon>
        <taxon>Humibacter</taxon>
    </lineage>
</organism>
<proteinExistence type="inferred from homology"/>
<comment type="similarity">
    <text evidence="1">Belongs to the AHA1 family.</text>
</comment>
<dbReference type="SUPFAM" id="SSF55961">
    <property type="entry name" value="Bet v1-like"/>
    <property type="match status" value="1"/>
</dbReference>
<dbReference type="KEGG" id="huw:FPZ11_15480"/>
<evidence type="ECO:0000256" key="2">
    <source>
        <dbReference type="SAM" id="MobiDB-lite"/>
    </source>
</evidence>
<dbReference type="Pfam" id="PF08327">
    <property type="entry name" value="AHSA1"/>
    <property type="match status" value="1"/>
</dbReference>
<accession>A0A5B8M8N0</accession>
<dbReference type="Proteomes" id="UP000320216">
    <property type="component" value="Chromosome"/>
</dbReference>
<dbReference type="EMBL" id="CP042305">
    <property type="protein sequence ID" value="QDZ15985.1"/>
    <property type="molecule type" value="Genomic_DNA"/>
</dbReference>
<dbReference type="OrthoDB" id="8755073at2"/>
<evidence type="ECO:0000313" key="4">
    <source>
        <dbReference type="EMBL" id="QDZ15985.1"/>
    </source>
</evidence>
<protein>
    <submittedName>
        <fullName evidence="4">SRPBCC domain-containing protein</fullName>
    </submittedName>
</protein>
<gene>
    <name evidence="4" type="ORF">FPZ11_15480</name>
</gene>
<feature type="domain" description="Activator of Hsp90 ATPase homologue 1/2-like C-terminal" evidence="3">
    <location>
        <begin position="12"/>
        <end position="126"/>
    </location>
</feature>
<dbReference type="CDD" id="cd07814">
    <property type="entry name" value="SRPBCC_CalC_Aha1-like"/>
    <property type="match status" value="1"/>
</dbReference>
<evidence type="ECO:0000259" key="3">
    <source>
        <dbReference type="Pfam" id="PF08327"/>
    </source>
</evidence>
<feature type="region of interest" description="Disordered" evidence="2">
    <location>
        <begin position="126"/>
        <end position="146"/>
    </location>
</feature>
<reference evidence="4 5" key="1">
    <citation type="submission" date="2019-07" db="EMBL/GenBank/DDBJ databases">
        <title>Full genome sequence of Humibacter sp. WJ7-1.</title>
        <authorList>
            <person name="Im W.-T."/>
        </authorList>
    </citation>
    <scope>NUCLEOTIDE SEQUENCE [LARGE SCALE GENOMIC DNA]</scope>
    <source>
        <strain evidence="4 5">WJ7-1</strain>
    </source>
</reference>
<dbReference type="Gene3D" id="3.30.530.20">
    <property type="match status" value="1"/>
</dbReference>
<evidence type="ECO:0000256" key="1">
    <source>
        <dbReference type="ARBA" id="ARBA00006817"/>
    </source>
</evidence>
<evidence type="ECO:0000313" key="5">
    <source>
        <dbReference type="Proteomes" id="UP000320216"/>
    </source>
</evidence>
<dbReference type="InterPro" id="IPR013538">
    <property type="entry name" value="ASHA1/2-like_C"/>
</dbReference>
<name>A0A5B8M8N0_9MICO</name>